<sequence length="80" mass="9487">MKPHYYCVMKMLIVVVALFALCWLPLQTYNLLKDTIPEINTFRYINVIWFCCHWLAMSNSSVNPFIYAIYKISSDSSRQE</sequence>
<dbReference type="Gene3D" id="1.20.1070.10">
    <property type="entry name" value="Rhodopsin 7-helix transmembrane proteins"/>
    <property type="match status" value="1"/>
</dbReference>
<dbReference type="InterPro" id="IPR017452">
    <property type="entry name" value="GPCR_Rhodpsn_7TM"/>
</dbReference>
<proteinExistence type="inferred from homology"/>
<comment type="similarity">
    <text evidence="2">Belongs to the G-protein coupled receptor 1 family.</text>
</comment>
<keyword evidence="4 9" id="KW-1133">Transmembrane helix</keyword>
<evidence type="ECO:0000256" key="5">
    <source>
        <dbReference type="ARBA" id="ARBA00023040"/>
    </source>
</evidence>
<evidence type="ECO:0000256" key="2">
    <source>
        <dbReference type="ARBA" id="ARBA00010663"/>
    </source>
</evidence>
<dbReference type="SUPFAM" id="SSF81321">
    <property type="entry name" value="Family A G protein-coupled receptor-like"/>
    <property type="match status" value="1"/>
</dbReference>
<organism evidence="11 12">
    <name type="scientific">Tetranychus urticae</name>
    <name type="common">Two-spotted spider mite</name>
    <dbReference type="NCBI Taxonomy" id="32264"/>
    <lineage>
        <taxon>Eukaryota</taxon>
        <taxon>Metazoa</taxon>
        <taxon>Ecdysozoa</taxon>
        <taxon>Arthropoda</taxon>
        <taxon>Chelicerata</taxon>
        <taxon>Arachnida</taxon>
        <taxon>Acari</taxon>
        <taxon>Acariformes</taxon>
        <taxon>Trombidiformes</taxon>
        <taxon>Prostigmata</taxon>
        <taxon>Eleutherengona</taxon>
        <taxon>Raphignathae</taxon>
        <taxon>Tetranychoidea</taxon>
        <taxon>Tetranychidae</taxon>
        <taxon>Tetranychus</taxon>
    </lineage>
</organism>
<evidence type="ECO:0000313" key="12">
    <source>
        <dbReference type="Proteomes" id="UP000015104"/>
    </source>
</evidence>
<dbReference type="GO" id="GO:0004930">
    <property type="term" value="F:G protein-coupled receptor activity"/>
    <property type="evidence" value="ECO:0007669"/>
    <property type="project" value="UniProtKB-KW"/>
</dbReference>
<dbReference type="EnsemblMetazoa" id="tetur453g00010.1">
    <property type="protein sequence ID" value="tetur453g00010.1"/>
    <property type="gene ID" value="tetur453g00010"/>
</dbReference>
<dbReference type="HOGENOM" id="CLU_167791_4_0_1"/>
<dbReference type="PROSITE" id="PS50262">
    <property type="entry name" value="G_PROTEIN_RECEP_F1_2"/>
    <property type="match status" value="1"/>
</dbReference>
<feature type="transmembrane region" description="Helical" evidence="9">
    <location>
        <begin position="44"/>
        <end position="70"/>
    </location>
</feature>
<evidence type="ECO:0000256" key="7">
    <source>
        <dbReference type="ARBA" id="ARBA00023170"/>
    </source>
</evidence>
<evidence type="ECO:0000259" key="10">
    <source>
        <dbReference type="PROSITE" id="PS50262"/>
    </source>
</evidence>
<keyword evidence="12" id="KW-1185">Reference proteome</keyword>
<evidence type="ECO:0000256" key="9">
    <source>
        <dbReference type="SAM" id="Phobius"/>
    </source>
</evidence>
<dbReference type="eggNOG" id="KOG4219">
    <property type="taxonomic scope" value="Eukaryota"/>
</dbReference>
<evidence type="ECO:0000313" key="11">
    <source>
        <dbReference type="EnsemblMetazoa" id="tetur453g00010.1"/>
    </source>
</evidence>
<evidence type="ECO:0000256" key="8">
    <source>
        <dbReference type="ARBA" id="ARBA00023224"/>
    </source>
</evidence>
<dbReference type="EMBL" id="CAEY01001240">
    <property type="status" value="NOT_ANNOTATED_CDS"/>
    <property type="molecule type" value="Genomic_DNA"/>
</dbReference>
<keyword evidence="7" id="KW-0675">Receptor</keyword>
<name>T1L5C7_TETUR</name>
<dbReference type="PANTHER" id="PTHR45695">
    <property type="entry name" value="LEUCOKININ RECEPTOR-RELATED"/>
    <property type="match status" value="1"/>
</dbReference>
<dbReference type="Proteomes" id="UP000015104">
    <property type="component" value="Unassembled WGS sequence"/>
</dbReference>
<dbReference type="PRINTS" id="PR00237">
    <property type="entry name" value="GPCRRHODOPSN"/>
</dbReference>
<keyword evidence="6 9" id="KW-0472">Membrane</keyword>
<evidence type="ECO:0000256" key="3">
    <source>
        <dbReference type="ARBA" id="ARBA00022692"/>
    </source>
</evidence>
<dbReference type="InterPro" id="IPR000276">
    <property type="entry name" value="GPCR_Rhodpsn"/>
</dbReference>
<evidence type="ECO:0000256" key="4">
    <source>
        <dbReference type="ARBA" id="ARBA00022989"/>
    </source>
</evidence>
<accession>T1L5C7</accession>
<dbReference type="AlphaFoldDB" id="T1L5C7"/>
<dbReference type="GO" id="GO:0005886">
    <property type="term" value="C:plasma membrane"/>
    <property type="evidence" value="ECO:0007669"/>
    <property type="project" value="TreeGrafter"/>
</dbReference>
<evidence type="ECO:0000256" key="6">
    <source>
        <dbReference type="ARBA" id="ARBA00023136"/>
    </source>
</evidence>
<reference evidence="11" key="2">
    <citation type="submission" date="2015-06" db="UniProtKB">
        <authorList>
            <consortium name="EnsemblMetazoa"/>
        </authorList>
    </citation>
    <scope>IDENTIFICATION</scope>
</reference>
<keyword evidence="8" id="KW-0807">Transducer</keyword>
<keyword evidence="3 9" id="KW-0812">Transmembrane</keyword>
<evidence type="ECO:0000256" key="1">
    <source>
        <dbReference type="ARBA" id="ARBA00004141"/>
    </source>
</evidence>
<comment type="subcellular location">
    <subcellularLocation>
        <location evidence="1">Membrane</location>
        <topology evidence="1">Multi-pass membrane protein</topology>
    </subcellularLocation>
</comment>
<dbReference type="Pfam" id="PF00001">
    <property type="entry name" value="7tm_1"/>
    <property type="match status" value="1"/>
</dbReference>
<feature type="domain" description="G-protein coupled receptors family 1 profile" evidence="10">
    <location>
        <begin position="1"/>
        <end position="67"/>
    </location>
</feature>
<reference evidence="12" key="1">
    <citation type="submission" date="2011-08" db="EMBL/GenBank/DDBJ databases">
        <authorList>
            <person name="Rombauts S."/>
        </authorList>
    </citation>
    <scope>NUCLEOTIDE SEQUENCE</scope>
    <source>
        <strain evidence="12">London</strain>
    </source>
</reference>
<dbReference type="PANTHER" id="PTHR45695:SF9">
    <property type="entry name" value="LEUCOKININ RECEPTOR"/>
    <property type="match status" value="1"/>
</dbReference>
<keyword evidence="5" id="KW-0297">G-protein coupled receptor</keyword>
<protein>
    <recommendedName>
        <fullName evidence="10">G-protein coupled receptors family 1 profile domain-containing protein</fullName>
    </recommendedName>
</protein>